<comment type="caution">
    <text evidence="2">The sequence shown here is derived from an EMBL/GenBank/DDBJ whole genome shotgun (WGS) entry which is preliminary data.</text>
</comment>
<feature type="region of interest" description="Disordered" evidence="1">
    <location>
        <begin position="99"/>
        <end position="121"/>
    </location>
</feature>
<gene>
    <name evidence="2" type="ORF">NDU88_003561</name>
</gene>
<reference evidence="2" key="1">
    <citation type="journal article" date="2022" name="bioRxiv">
        <title>Sequencing and chromosome-scale assembly of the giantPleurodeles waltlgenome.</title>
        <authorList>
            <person name="Brown T."/>
            <person name="Elewa A."/>
            <person name="Iarovenko S."/>
            <person name="Subramanian E."/>
            <person name="Araus A.J."/>
            <person name="Petzold A."/>
            <person name="Susuki M."/>
            <person name="Suzuki K.-i.T."/>
            <person name="Hayashi T."/>
            <person name="Toyoda A."/>
            <person name="Oliveira C."/>
            <person name="Osipova E."/>
            <person name="Leigh N.D."/>
            <person name="Simon A."/>
            <person name="Yun M.H."/>
        </authorList>
    </citation>
    <scope>NUCLEOTIDE SEQUENCE</scope>
    <source>
        <strain evidence="2">20211129_DDA</strain>
        <tissue evidence="2">Liver</tissue>
    </source>
</reference>
<organism evidence="2 3">
    <name type="scientific">Pleurodeles waltl</name>
    <name type="common">Iberian ribbed newt</name>
    <dbReference type="NCBI Taxonomy" id="8319"/>
    <lineage>
        <taxon>Eukaryota</taxon>
        <taxon>Metazoa</taxon>
        <taxon>Chordata</taxon>
        <taxon>Craniata</taxon>
        <taxon>Vertebrata</taxon>
        <taxon>Euteleostomi</taxon>
        <taxon>Amphibia</taxon>
        <taxon>Batrachia</taxon>
        <taxon>Caudata</taxon>
        <taxon>Salamandroidea</taxon>
        <taxon>Salamandridae</taxon>
        <taxon>Pleurodelinae</taxon>
        <taxon>Pleurodeles</taxon>
    </lineage>
</organism>
<dbReference type="Proteomes" id="UP001066276">
    <property type="component" value="Chromosome 4_2"/>
</dbReference>
<name>A0AAV7SGB0_PLEWA</name>
<proteinExistence type="predicted"/>
<feature type="region of interest" description="Disordered" evidence="1">
    <location>
        <begin position="44"/>
        <end position="65"/>
    </location>
</feature>
<keyword evidence="3" id="KW-1185">Reference proteome</keyword>
<evidence type="ECO:0000256" key="1">
    <source>
        <dbReference type="SAM" id="MobiDB-lite"/>
    </source>
</evidence>
<dbReference type="EMBL" id="JANPWB010000008">
    <property type="protein sequence ID" value="KAJ1163098.1"/>
    <property type="molecule type" value="Genomic_DNA"/>
</dbReference>
<evidence type="ECO:0000313" key="2">
    <source>
        <dbReference type="EMBL" id="KAJ1163098.1"/>
    </source>
</evidence>
<protein>
    <submittedName>
        <fullName evidence="2">Uncharacterized protein</fullName>
    </submittedName>
</protein>
<accession>A0AAV7SGB0</accession>
<sequence length="121" mass="12897">MIKIFGTPLDLARAPFKSQGSMVAASRKPVDRFAPCTGRASYPPPEVDPFYKPSAAGSSPGLRSDNVCSTVTEATGTSLDTSTDINDARYGFYSFIDSEAQPPPSGLRHDTHSNPETCTPL</sequence>
<evidence type="ECO:0000313" key="3">
    <source>
        <dbReference type="Proteomes" id="UP001066276"/>
    </source>
</evidence>
<dbReference type="AlphaFoldDB" id="A0AAV7SGB0"/>